<dbReference type="Proteomes" id="UP000887226">
    <property type="component" value="Unassembled WGS sequence"/>
</dbReference>
<protein>
    <recommendedName>
        <fullName evidence="1">F-box domain-containing protein</fullName>
    </recommendedName>
</protein>
<name>A0A9P7ZAL0_9HELO</name>
<dbReference type="PROSITE" id="PS50181">
    <property type="entry name" value="FBOX"/>
    <property type="match status" value="1"/>
</dbReference>
<dbReference type="InterPro" id="IPR036047">
    <property type="entry name" value="F-box-like_dom_sf"/>
</dbReference>
<reference evidence="2" key="1">
    <citation type="journal article" date="2021" name="IMA Fungus">
        <title>Genomic characterization of three marine fungi, including Emericellopsis atlantica sp. nov. with signatures of a generalist lifestyle and marine biomass degradation.</title>
        <authorList>
            <person name="Hagestad O.C."/>
            <person name="Hou L."/>
            <person name="Andersen J.H."/>
            <person name="Hansen E.H."/>
            <person name="Altermark B."/>
            <person name="Li C."/>
            <person name="Kuhnert E."/>
            <person name="Cox R.J."/>
            <person name="Crous P.W."/>
            <person name="Spatafora J.W."/>
            <person name="Lail K."/>
            <person name="Amirebrahimi M."/>
            <person name="Lipzen A."/>
            <person name="Pangilinan J."/>
            <person name="Andreopoulos W."/>
            <person name="Hayes R.D."/>
            <person name="Ng V."/>
            <person name="Grigoriev I.V."/>
            <person name="Jackson S.A."/>
            <person name="Sutton T.D.S."/>
            <person name="Dobson A.D.W."/>
            <person name="Rama T."/>
        </authorList>
    </citation>
    <scope>NUCLEOTIDE SEQUENCE</scope>
    <source>
        <strain evidence="2">TRa3180A</strain>
    </source>
</reference>
<dbReference type="EMBL" id="MU253749">
    <property type="protein sequence ID" value="KAG9248410.1"/>
    <property type="molecule type" value="Genomic_DNA"/>
</dbReference>
<organism evidence="2 3">
    <name type="scientific">Calycina marina</name>
    <dbReference type="NCBI Taxonomy" id="1763456"/>
    <lineage>
        <taxon>Eukaryota</taxon>
        <taxon>Fungi</taxon>
        <taxon>Dikarya</taxon>
        <taxon>Ascomycota</taxon>
        <taxon>Pezizomycotina</taxon>
        <taxon>Leotiomycetes</taxon>
        <taxon>Helotiales</taxon>
        <taxon>Pezizellaceae</taxon>
        <taxon>Calycina</taxon>
    </lineage>
</organism>
<proteinExistence type="predicted"/>
<sequence length="194" mass="22384">MSNSSMSHTLHTLSDPPSLSTVPNELLLKIFSSLRQRDFMAIKSVNNRFRATLLEHAGPICTQIIRGHPFLNKTAQYLDAQIIDGWVVSQHPRFKRHEVHACNDQQIIKQKWESICSKDGHCHAKLLHIRLSHPGPQFLYYLEVMGSTVVQALRVKEYVKATADVRKVDTVFMEEHWEELETHEDTHFLGLLSY</sequence>
<dbReference type="AlphaFoldDB" id="A0A9P7ZAL0"/>
<dbReference type="SUPFAM" id="SSF81383">
    <property type="entry name" value="F-box domain"/>
    <property type="match status" value="1"/>
</dbReference>
<evidence type="ECO:0000313" key="2">
    <source>
        <dbReference type="EMBL" id="KAG9248410.1"/>
    </source>
</evidence>
<feature type="domain" description="F-box" evidence="1">
    <location>
        <begin position="16"/>
        <end position="68"/>
    </location>
</feature>
<gene>
    <name evidence="2" type="ORF">BJ878DRAFT_538335</name>
</gene>
<keyword evidence="3" id="KW-1185">Reference proteome</keyword>
<accession>A0A9P7ZAL0</accession>
<evidence type="ECO:0000259" key="1">
    <source>
        <dbReference type="PROSITE" id="PS50181"/>
    </source>
</evidence>
<dbReference type="InterPro" id="IPR001810">
    <property type="entry name" value="F-box_dom"/>
</dbReference>
<comment type="caution">
    <text evidence="2">The sequence shown here is derived from an EMBL/GenBank/DDBJ whole genome shotgun (WGS) entry which is preliminary data.</text>
</comment>
<evidence type="ECO:0000313" key="3">
    <source>
        <dbReference type="Proteomes" id="UP000887226"/>
    </source>
</evidence>